<name>A0A2N0ZBC1_9BACI</name>
<evidence type="ECO:0000313" key="3">
    <source>
        <dbReference type="EMBL" id="PKG26775.1"/>
    </source>
</evidence>
<proteinExistence type="predicted"/>
<evidence type="ECO:0000256" key="2">
    <source>
        <dbReference type="SAM" id="Phobius"/>
    </source>
</evidence>
<dbReference type="Proteomes" id="UP000233343">
    <property type="component" value="Unassembled WGS sequence"/>
</dbReference>
<reference evidence="3 4" key="1">
    <citation type="journal article" date="2010" name="Int. J. Syst. Evol. Microbiol.">
        <title>Bacillus horneckiae sp. nov., isolated from a spacecraft-assembly clean room.</title>
        <authorList>
            <person name="Vaishampayan P."/>
            <person name="Probst A."/>
            <person name="Krishnamurthi S."/>
            <person name="Ghosh S."/>
            <person name="Osman S."/>
            <person name="McDowall A."/>
            <person name="Ruckmani A."/>
            <person name="Mayilraj S."/>
            <person name="Venkateswaran K."/>
        </authorList>
    </citation>
    <scope>NUCLEOTIDE SEQUENCE [LARGE SCALE GENOMIC DNA]</scope>
    <source>
        <strain evidence="4">1PO1SC</strain>
    </source>
</reference>
<keyword evidence="2" id="KW-0812">Transmembrane</keyword>
<evidence type="ECO:0000256" key="1">
    <source>
        <dbReference type="SAM" id="Coils"/>
    </source>
</evidence>
<dbReference type="AlphaFoldDB" id="A0A2N0ZBC1"/>
<evidence type="ECO:0000313" key="4">
    <source>
        <dbReference type="Proteomes" id="UP000233343"/>
    </source>
</evidence>
<accession>A0A2N0ZBC1</accession>
<protein>
    <submittedName>
        <fullName evidence="3">Uncharacterized protein</fullName>
    </submittedName>
</protein>
<organism evidence="3 4">
    <name type="scientific">Cytobacillus horneckiae</name>
    <dbReference type="NCBI Taxonomy" id="549687"/>
    <lineage>
        <taxon>Bacteria</taxon>
        <taxon>Bacillati</taxon>
        <taxon>Bacillota</taxon>
        <taxon>Bacilli</taxon>
        <taxon>Bacillales</taxon>
        <taxon>Bacillaceae</taxon>
        <taxon>Cytobacillus</taxon>
    </lineage>
</organism>
<dbReference type="EMBL" id="PISD01000058">
    <property type="protein sequence ID" value="PKG26775.1"/>
    <property type="molecule type" value="Genomic_DNA"/>
</dbReference>
<sequence length="277" mass="31634">MKKLTYMGVAAVIGVLLGIAFLWAASEMKERKNPLNKFDAFVYSDKGTLNWFELTSRNGKVEGKFYRQKIMEVRGEIPFIEEKTYYLTGKSTEKGYEFKVNKGSDIILLDAWISGEDLFIQKQGEEGNKVFKAVNEEELNKNEKTMQQELQIAIDQMEEKEKNRLKKLFSDLNSIYGFLYSRANDSYQLLLTINEATLEGEVAGTLLMMTNKGRGNNSYEETSYDLNGITDGLMVELFTTVDGKKTKLEGNFHEGASGFDLSFWTTNEKLQFYAVTE</sequence>
<keyword evidence="2" id="KW-1133">Transmembrane helix</keyword>
<keyword evidence="2" id="KW-0472">Membrane</keyword>
<feature type="coiled-coil region" evidence="1">
    <location>
        <begin position="136"/>
        <end position="163"/>
    </location>
</feature>
<comment type="caution">
    <text evidence="3">The sequence shown here is derived from an EMBL/GenBank/DDBJ whole genome shotgun (WGS) entry which is preliminary data.</text>
</comment>
<gene>
    <name evidence="3" type="ORF">CWS20_22040</name>
</gene>
<dbReference type="RefSeq" id="WP_066193969.1">
    <property type="nucleotide sequence ID" value="NZ_JARMMB010000034.1"/>
</dbReference>
<feature type="transmembrane region" description="Helical" evidence="2">
    <location>
        <begin position="6"/>
        <end position="25"/>
    </location>
</feature>
<keyword evidence="4" id="KW-1185">Reference proteome</keyword>
<keyword evidence="1" id="KW-0175">Coiled coil</keyword>